<dbReference type="InParanoid" id="A0A0G4EH36"/>
<organism evidence="2 3">
    <name type="scientific">Vitrella brassicaformis (strain CCMP3155)</name>
    <dbReference type="NCBI Taxonomy" id="1169540"/>
    <lineage>
        <taxon>Eukaryota</taxon>
        <taxon>Sar</taxon>
        <taxon>Alveolata</taxon>
        <taxon>Colpodellida</taxon>
        <taxon>Vitrellaceae</taxon>
        <taxon>Vitrella</taxon>
    </lineage>
</organism>
<reference evidence="2 3" key="1">
    <citation type="submission" date="2014-11" db="EMBL/GenBank/DDBJ databases">
        <authorList>
            <person name="Zhu J."/>
            <person name="Qi W."/>
            <person name="Song R."/>
        </authorList>
    </citation>
    <scope>NUCLEOTIDE SEQUENCE [LARGE SCALE GENOMIC DNA]</scope>
</reference>
<feature type="compositionally biased region" description="Basic and acidic residues" evidence="1">
    <location>
        <begin position="142"/>
        <end position="157"/>
    </location>
</feature>
<dbReference type="VEuPathDB" id="CryptoDB:Vbra_5022"/>
<name>A0A0G4EH36_VITBC</name>
<feature type="region of interest" description="Disordered" evidence="1">
    <location>
        <begin position="142"/>
        <end position="167"/>
    </location>
</feature>
<gene>
    <name evidence="2" type="ORF">Vbra_5022</name>
</gene>
<protein>
    <submittedName>
        <fullName evidence="2">Uncharacterized protein</fullName>
    </submittedName>
</protein>
<accession>A0A0G4EH36</accession>
<evidence type="ECO:0000256" key="1">
    <source>
        <dbReference type="SAM" id="MobiDB-lite"/>
    </source>
</evidence>
<evidence type="ECO:0000313" key="2">
    <source>
        <dbReference type="EMBL" id="CEL95784.1"/>
    </source>
</evidence>
<feature type="region of interest" description="Disordered" evidence="1">
    <location>
        <begin position="1"/>
        <end position="43"/>
    </location>
</feature>
<dbReference type="EMBL" id="CDMY01000238">
    <property type="protein sequence ID" value="CEL95784.1"/>
    <property type="molecule type" value="Genomic_DNA"/>
</dbReference>
<feature type="region of interest" description="Disordered" evidence="1">
    <location>
        <begin position="736"/>
        <end position="770"/>
    </location>
</feature>
<proteinExistence type="predicted"/>
<dbReference type="Proteomes" id="UP000041254">
    <property type="component" value="Unassembled WGS sequence"/>
</dbReference>
<evidence type="ECO:0000313" key="3">
    <source>
        <dbReference type="Proteomes" id="UP000041254"/>
    </source>
</evidence>
<keyword evidence="3" id="KW-1185">Reference proteome</keyword>
<sequence>MCDVPPQDGCPRSAIARQDRAAEWSPSMSTDPSHTSRHSRRPKFRDKCLSSVVTLSLLSSVAHAAAFMPPPTPVQPAPSPSTRVSLFRTAESAASQRVAWDDVIIQPRPSSLTEGLSDQERERARVFRRTLDFEELIKRAEETARDRGSREEHHEDGGENEGEEDVAQRRAALNRFSRRVKKAMSTVTLDSIYRNTLPSANEQGPLRLFYLGALLQRHAQLPSPATPSTTLALLCDDIMAAIKGDSQDVLEIDPRGMVNLLWALRVLEASVSEPERLTAAMATVQAFFLKRFADLSAFTPHDLSLSVYSIAASPCLASPCLLMRILQHIGSMSAQRWTSKDVSSLLNGLSMLPPLLVDSAVIYMALDALWRQLQLNPLARRMEGHELATILSSLLVVAKRGESGKWAEMYGRWYEGVLRGYVVGSGAHWGAHEAAKVLKAVTAGRSWLRAHSDDVPAAMLPMLSQDLHHVFHHTILPRLPSFPPSPLVSVTQALPSLFPTLMPPAALIPILGASLSLLRDNRMPGRSVLAVVRLVKSMYKRDTALWRALDTEGGEMDGVLARWVTDVCAAIRVNWPSQRGANVSSCVMDERAERGVNRPHDGVMGALVEALSGLMVACCPGADRDAIRQQLAFNNWAIHSLFPASPTLFAPAFIVSLLSLQTQLIQRYTESTHPSRIDSFLIDESRACSSLLVGGVKGAVDAAVREGRGGQEDGWVKAQLDVATLLRLQDALTTDEVTPSAPSLLPPRQSTSSAPIPHTLYPPSSTAQRSLNTNITTSDGRIATVTRAIAAAMQTKDGVSTINLVTALHRIARRMKETTASVTQKEAESLLWLWGEAMDRVEGRWLKGREVASLMYAAVYTELSGLDGRLFGRFRDDFGGRLVAHKDPWFFTPQGLAMSTWAAVHLPLFTTSAEQTFLHSVAESISLDTLSLTELKLIGWAFARRRWTRKWEGDGSGEFVDGFFGAIERVVAGSRAVDWDGVGNIMWMVAAIARPDDQRKASVLMYRHLLPSMPDVSSLPSAPTRALLDVLWAISSLCLLIHPPNAPHRPSEGTPVLWQHGDLLAFVPSLLAELASPSRVDQFNAADWGRFMWAVGRMAQHGQDSQKVVTAGGDLFDHILASASRYLSDKKGHAATKGREMMVWGGMHLLKTARDQTVIEEWLTTAYRTPSVISASTHALALEALARLPHLSRDMTRVLVLAVRGLLPSLPDLSLNELQSLADAMRTIVTQEGTTAPLVIGVMDEAYRALSSELLHSTRTREMEDVMCASDRDAFMGCIREGKMAIRERKLLAVKNA</sequence>